<dbReference type="EC" id="2.7.1.219" evidence="9"/>
<evidence type="ECO:0000259" key="7">
    <source>
        <dbReference type="Pfam" id="PF07005"/>
    </source>
</evidence>
<dbReference type="Pfam" id="PF17042">
    <property type="entry name" value="NBD_C"/>
    <property type="match status" value="1"/>
</dbReference>
<dbReference type="GO" id="GO:0016740">
    <property type="term" value="F:transferase activity"/>
    <property type="evidence" value="ECO:0007669"/>
    <property type="project" value="UniProtKB-KW"/>
</dbReference>
<name>A0ABV2R555_9HYPH</name>
<keyword evidence="4" id="KW-0418">Kinase</keyword>
<dbReference type="Gene3D" id="3.40.980.20">
    <property type="entry name" value="Four-carbon acid sugar kinase, nucleotide binding domain"/>
    <property type="match status" value="1"/>
</dbReference>
<protein>
    <submittedName>
        <fullName evidence="9">Uncharacterized protein YgbK (DUF1537 family)</fullName>
        <ecNumber evidence="9">2.7.1.219</ecNumber>
        <ecNumber evidence="9">2.7.1.220</ecNumber>
    </submittedName>
</protein>
<evidence type="ECO:0000256" key="2">
    <source>
        <dbReference type="ARBA" id="ARBA00022679"/>
    </source>
</evidence>
<dbReference type="Proteomes" id="UP001549321">
    <property type="component" value="Unassembled WGS sequence"/>
</dbReference>
<dbReference type="Pfam" id="PF07005">
    <property type="entry name" value="SBD_N"/>
    <property type="match status" value="1"/>
</dbReference>
<keyword evidence="6" id="KW-0119">Carbohydrate metabolism</keyword>
<comment type="similarity">
    <text evidence="1">Belongs to the four-carbon acid sugar kinase family.</text>
</comment>
<dbReference type="SUPFAM" id="SSF142764">
    <property type="entry name" value="YgbK-like"/>
    <property type="match status" value="1"/>
</dbReference>
<evidence type="ECO:0000256" key="3">
    <source>
        <dbReference type="ARBA" id="ARBA00022741"/>
    </source>
</evidence>
<comment type="caution">
    <text evidence="9">The sequence shown here is derived from an EMBL/GenBank/DDBJ whole genome shotgun (WGS) entry which is preliminary data.</text>
</comment>
<gene>
    <name evidence="9" type="ORF">ABIE08_004333</name>
</gene>
<dbReference type="InterPro" id="IPR042213">
    <property type="entry name" value="NBD_C_sf"/>
</dbReference>
<keyword evidence="2 9" id="KW-0808">Transferase</keyword>
<evidence type="ECO:0000256" key="4">
    <source>
        <dbReference type="ARBA" id="ARBA00022777"/>
    </source>
</evidence>
<dbReference type="RefSeq" id="WP_354553940.1">
    <property type="nucleotide sequence ID" value="NZ_JBEPSM010000004.1"/>
</dbReference>
<sequence>MTRWLILADDLTGAADSAIPFARRGLDSVVSWSPAAAGAPRTAIISHNTDSRGLTAGAAAERQHHALATHSEPGRDLFKKIDSTLRGQPAAEIAATMAHMKRRFGRVFGLLAPAFPATGRTTRHGRILVNGQPLEQAEVWQREHSYANADLADVLASAGLATEVVPLSTIRASESDLRAAFSLLASRGDVVAICDAETEDDLRRIAAASLPMSPGAFLIGSAGLASAVAALTPSTLVSTPRFEASEQGFLMVVGSLALASRRGAAKLVASGHVAHVPVSPETLLHDASERAAIGKAVAARLDTGQDVLVEIQMNDRPEMALGPSLAEGLADALAPAATRMGAFAATGGETAAALLSRFGALGIRLIDEIEPGVALGQALGALSCPVVTKAGAFGDDDSLGRIAQRLRDIRTQGNPA</sequence>
<evidence type="ECO:0000256" key="6">
    <source>
        <dbReference type="ARBA" id="ARBA00023277"/>
    </source>
</evidence>
<dbReference type="InterPro" id="IPR037051">
    <property type="entry name" value="4-carb_acid_sugar_kinase_N_sf"/>
</dbReference>
<feature type="domain" description="Four-carbon acid sugar kinase nucleotide binding" evidence="8">
    <location>
        <begin position="250"/>
        <end position="399"/>
    </location>
</feature>
<keyword evidence="3" id="KW-0547">Nucleotide-binding</keyword>
<dbReference type="EC" id="2.7.1.220" evidence="9"/>
<dbReference type="InterPro" id="IPR010737">
    <property type="entry name" value="4-carb_acid_sugar_kinase_N"/>
</dbReference>
<evidence type="ECO:0000259" key="8">
    <source>
        <dbReference type="Pfam" id="PF17042"/>
    </source>
</evidence>
<feature type="domain" description="Four-carbon acid sugar kinase N-terminal" evidence="7">
    <location>
        <begin position="5"/>
        <end position="227"/>
    </location>
</feature>
<keyword evidence="10" id="KW-1185">Reference proteome</keyword>
<reference evidence="9 10" key="1">
    <citation type="submission" date="2024-06" db="EMBL/GenBank/DDBJ databases">
        <title>Sorghum-associated microbial communities from plants grown in Nebraska, USA.</title>
        <authorList>
            <person name="Schachtman D."/>
        </authorList>
    </citation>
    <scope>NUCLEOTIDE SEQUENCE [LARGE SCALE GENOMIC DNA]</scope>
    <source>
        <strain evidence="9 10">3207</strain>
    </source>
</reference>
<dbReference type="InterPro" id="IPR031475">
    <property type="entry name" value="NBD_C"/>
</dbReference>
<evidence type="ECO:0000256" key="1">
    <source>
        <dbReference type="ARBA" id="ARBA00005715"/>
    </source>
</evidence>
<organism evidence="9 10">
    <name type="scientific">Kaistia defluvii</name>
    <dbReference type="NCBI Taxonomy" id="410841"/>
    <lineage>
        <taxon>Bacteria</taxon>
        <taxon>Pseudomonadati</taxon>
        <taxon>Pseudomonadota</taxon>
        <taxon>Alphaproteobacteria</taxon>
        <taxon>Hyphomicrobiales</taxon>
        <taxon>Kaistiaceae</taxon>
        <taxon>Kaistia</taxon>
    </lineage>
</organism>
<keyword evidence="5" id="KW-0067">ATP-binding</keyword>
<dbReference type="EMBL" id="JBEPSM010000004">
    <property type="protein sequence ID" value="MET4636375.1"/>
    <property type="molecule type" value="Genomic_DNA"/>
</dbReference>
<dbReference type="Gene3D" id="3.40.50.10840">
    <property type="entry name" value="Putative sugar-binding, N-terminal domain"/>
    <property type="match status" value="1"/>
</dbReference>
<accession>A0ABV2R555</accession>
<proteinExistence type="inferred from homology"/>
<evidence type="ECO:0000313" key="9">
    <source>
        <dbReference type="EMBL" id="MET4636375.1"/>
    </source>
</evidence>
<evidence type="ECO:0000256" key="5">
    <source>
        <dbReference type="ARBA" id="ARBA00022840"/>
    </source>
</evidence>
<evidence type="ECO:0000313" key="10">
    <source>
        <dbReference type="Proteomes" id="UP001549321"/>
    </source>
</evidence>